<sequence length="128" mass="14251">MVNKSKISTAHTEAEFLCSDIIITDDNITAVIYQTLKKLRCLLTGIWIAPLRISIGIKLPSILVGNKIDLRGHTSLFGKRLFNFSCGDKMRKVFDLCLYHECSSVSGKAIPDLSWLAIALALDPHFVM</sequence>
<dbReference type="Proteomes" id="UP001054945">
    <property type="component" value="Unassembled WGS sequence"/>
</dbReference>
<evidence type="ECO:0000313" key="1">
    <source>
        <dbReference type="EMBL" id="GIX85034.1"/>
    </source>
</evidence>
<organism evidence="1 2">
    <name type="scientific">Caerostris extrusa</name>
    <name type="common">Bark spider</name>
    <name type="synonym">Caerostris bankana</name>
    <dbReference type="NCBI Taxonomy" id="172846"/>
    <lineage>
        <taxon>Eukaryota</taxon>
        <taxon>Metazoa</taxon>
        <taxon>Ecdysozoa</taxon>
        <taxon>Arthropoda</taxon>
        <taxon>Chelicerata</taxon>
        <taxon>Arachnida</taxon>
        <taxon>Araneae</taxon>
        <taxon>Araneomorphae</taxon>
        <taxon>Entelegynae</taxon>
        <taxon>Araneoidea</taxon>
        <taxon>Araneidae</taxon>
        <taxon>Caerostris</taxon>
    </lineage>
</organism>
<dbReference type="AlphaFoldDB" id="A0AAV4NNC0"/>
<evidence type="ECO:0000313" key="2">
    <source>
        <dbReference type="Proteomes" id="UP001054945"/>
    </source>
</evidence>
<accession>A0AAV4NNC0</accession>
<protein>
    <submittedName>
        <fullName evidence="1">Uncharacterized protein</fullName>
    </submittedName>
</protein>
<dbReference type="EMBL" id="BPLR01003474">
    <property type="protein sequence ID" value="GIX85034.1"/>
    <property type="molecule type" value="Genomic_DNA"/>
</dbReference>
<dbReference type="Gene3D" id="3.40.50.300">
    <property type="entry name" value="P-loop containing nucleotide triphosphate hydrolases"/>
    <property type="match status" value="1"/>
</dbReference>
<reference evidence="1 2" key="1">
    <citation type="submission" date="2021-06" db="EMBL/GenBank/DDBJ databases">
        <title>Caerostris extrusa draft genome.</title>
        <authorList>
            <person name="Kono N."/>
            <person name="Arakawa K."/>
        </authorList>
    </citation>
    <scope>NUCLEOTIDE SEQUENCE [LARGE SCALE GENOMIC DNA]</scope>
</reference>
<name>A0AAV4NNC0_CAEEX</name>
<dbReference type="SUPFAM" id="SSF52540">
    <property type="entry name" value="P-loop containing nucleoside triphosphate hydrolases"/>
    <property type="match status" value="1"/>
</dbReference>
<keyword evidence="2" id="KW-1185">Reference proteome</keyword>
<proteinExistence type="predicted"/>
<dbReference type="InterPro" id="IPR027417">
    <property type="entry name" value="P-loop_NTPase"/>
</dbReference>
<gene>
    <name evidence="1" type="ORF">CEXT_133391</name>
</gene>
<comment type="caution">
    <text evidence="1">The sequence shown here is derived from an EMBL/GenBank/DDBJ whole genome shotgun (WGS) entry which is preliminary data.</text>
</comment>